<feature type="binding site" evidence="7">
    <location>
        <position position="171"/>
    </location>
    <ligand>
        <name>beta-D-fructose 1,6-bisphosphate</name>
        <dbReference type="ChEBI" id="CHEBI:32966"/>
        <note>allosteric activator</note>
    </ligand>
</feature>
<dbReference type="Gene3D" id="3.90.110.10">
    <property type="entry name" value="Lactate dehydrogenase/glycoside hydrolase, family 4, C-terminal"/>
    <property type="match status" value="1"/>
</dbReference>
<dbReference type="Proteomes" id="UP000622362">
    <property type="component" value="Unassembled WGS sequence"/>
</dbReference>
<keyword evidence="4 7" id="KW-0560">Oxidoreductase</keyword>
<evidence type="ECO:0000313" key="13">
    <source>
        <dbReference type="EMBL" id="MBF9304217.1"/>
    </source>
</evidence>
<comment type="activity regulation">
    <text evidence="7">Allosterically activated by fructose 1,6-bisphosphate (FBP).</text>
</comment>
<evidence type="ECO:0000256" key="2">
    <source>
        <dbReference type="ARBA" id="ARBA00006054"/>
    </source>
</evidence>
<comment type="caution">
    <text evidence="12">The sequence shown here is derived from an EMBL/GenBank/DDBJ whole genome shotgun (WGS) entry which is preliminary data.</text>
</comment>
<sequence>MKKFGKKVVLVGDGSVGSSYAFAMVTQGIADEFVIIDIAKDKVEADVKDLNHGALYSSSPVTVKAGEYEDCKDADLVVITAGAPQKPGETRLQLVEKNTKIMKSIVTSVMDSGFDGFFLIAANPVDILTRYVKEVTGLPAERVIGSGTVLDSARFRYLISKELGVTSSSVHASIIGEHGDSELAVWSQANVGGISVYDTLKEETGSDAKANEIYINTRDAAYDIIQAKGSTYYGIALALLRISKALLNNENSILTVSSQLNGQYGFNDVYLGLPTLINQNGAVKIYETPLNDNELQLLEKSVKTLEDTYDSIKHLV</sequence>
<comment type="subcellular location">
    <subcellularLocation>
        <location evidence="7">Cytoplasm</location>
    </subcellularLocation>
</comment>
<feature type="modified residue" description="Phosphotyrosine" evidence="7">
    <location>
        <position position="222"/>
    </location>
</feature>
<evidence type="ECO:0000256" key="5">
    <source>
        <dbReference type="ARBA" id="ARBA00023027"/>
    </source>
</evidence>
<feature type="binding site" evidence="7">
    <location>
        <begin position="82"/>
        <end position="83"/>
    </location>
    <ligand>
        <name>NAD(+)</name>
        <dbReference type="ChEBI" id="CHEBI:57540"/>
    </ligand>
</feature>
<dbReference type="NCBIfam" id="TIGR01771">
    <property type="entry name" value="L-LDH-NAD"/>
    <property type="match status" value="1"/>
</dbReference>
<dbReference type="PANTHER" id="PTHR43128">
    <property type="entry name" value="L-2-HYDROXYCARBOXYLATE DEHYDROGENASE (NAD(P)(+))"/>
    <property type="match status" value="1"/>
</dbReference>
<dbReference type="OMA" id="THLDSMR"/>
<dbReference type="SMR" id="A0A0N1EQY2"/>
<dbReference type="NCBIfam" id="NF000824">
    <property type="entry name" value="PRK00066.1"/>
    <property type="match status" value="1"/>
</dbReference>
<feature type="binding site" evidence="9">
    <location>
        <position position="98"/>
    </location>
    <ligand>
        <name>NAD(+)</name>
        <dbReference type="ChEBI" id="CHEBI:57540"/>
    </ligand>
</feature>
<dbReference type="InterPro" id="IPR001236">
    <property type="entry name" value="Lactate/malate_DH_N"/>
</dbReference>
<feature type="binding site" evidence="7">
    <location>
        <position position="104"/>
    </location>
    <ligand>
        <name>NAD(+)</name>
        <dbReference type="ChEBI" id="CHEBI:57540"/>
    </ligand>
</feature>
<keyword evidence="7" id="KW-0597">Phosphoprotein</keyword>
<feature type="active site" description="Proton acceptor" evidence="7 8">
    <location>
        <position position="178"/>
    </location>
</feature>
<keyword evidence="7" id="KW-0021">Allosteric enzyme</keyword>
<dbReference type="EMBL" id="JACGQI010000002">
    <property type="protein sequence ID" value="MBF2229173.1"/>
    <property type="molecule type" value="Genomic_DNA"/>
</dbReference>
<dbReference type="SUPFAM" id="SSF56327">
    <property type="entry name" value="LDH C-terminal domain-like"/>
    <property type="match status" value="1"/>
</dbReference>
<dbReference type="GeneID" id="50017777"/>
<feature type="domain" description="Lactate/malate dehydrogenase C-terminal" evidence="11">
    <location>
        <begin position="148"/>
        <end position="314"/>
    </location>
</feature>
<evidence type="ECO:0000313" key="14">
    <source>
        <dbReference type="EMBL" id="PIH09740.1"/>
    </source>
</evidence>
<feature type="binding site" evidence="9">
    <location>
        <begin position="12"/>
        <end position="17"/>
    </location>
    <ligand>
        <name>NAD(+)</name>
        <dbReference type="ChEBI" id="CHEBI:57540"/>
    </ligand>
</feature>
<reference evidence="14 15" key="1">
    <citation type="submission" date="2017-10" db="EMBL/GenBank/DDBJ databases">
        <title>genome sequences of Staph epi in chlorhexidine trial.</title>
        <authorList>
            <person name="Greninger A.L."/>
            <person name="Addetia A."/>
            <person name="Qin X."/>
            <person name="Zerr D."/>
        </authorList>
    </citation>
    <scope>NUCLEOTIDE SEQUENCE [LARGE SCALE GENOMIC DNA]</scope>
    <source>
        <strain evidence="14 15">SCH-17</strain>
    </source>
</reference>
<dbReference type="PROSITE" id="PS00064">
    <property type="entry name" value="L_LDH"/>
    <property type="match status" value="1"/>
</dbReference>
<organism evidence="12 16">
    <name type="scientific">Staphylococcus epidermidis</name>
    <dbReference type="NCBI Taxonomy" id="1282"/>
    <lineage>
        <taxon>Bacteria</taxon>
        <taxon>Bacillati</taxon>
        <taxon>Bacillota</taxon>
        <taxon>Bacilli</taxon>
        <taxon>Bacillales</taxon>
        <taxon>Staphylococcaceae</taxon>
        <taxon>Staphylococcus</taxon>
    </lineage>
</organism>
<comment type="catalytic activity">
    <reaction evidence="6 7">
        <text>(S)-lactate + NAD(+) = pyruvate + NADH + H(+)</text>
        <dbReference type="Rhea" id="RHEA:23444"/>
        <dbReference type="ChEBI" id="CHEBI:15361"/>
        <dbReference type="ChEBI" id="CHEBI:15378"/>
        <dbReference type="ChEBI" id="CHEBI:16651"/>
        <dbReference type="ChEBI" id="CHEBI:57540"/>
        <dbReference type="ChEBI" id="CHEBI:57945"/>
        <dbReference type="EC" id="1.1.1.27"/>
    </reaction>
</comment>
<accession>A0A0N1EQY2</accession>
<keyword evidence="7" id="KW-0963">Cytoplasm</keyword>
<dbReference type="FunFam" id="3.40.50.720:FF:000018">
    <property type="entry name" value="Malate dehydrogenase"/>
    <property type="match status" value="1"/>
</dbReference>
<evidence type="ECO:0000256" key="7">
    <source>
        <dbReference type="HAMAP-Rule" id="MF_00488"/>
    </source>
</evidence>
<dbReference type="PRINTS" id="PR00086">
    <property type="entry name" value="LLDHDRGNASE"/>
</dbReference>
<dbReference type="PANTHER" id="PTHR43128:SF16">
    <property type="entry name" value="L-LACTATE DEHYDROGENASE"/>
    <property type="match status" value="1"/>
</dbReference>
<feature type="binding site" evidence="7">
    <location>
        <position position="156"/>
    </location>
    <ligand>
        <name>beta-D-fructose 1,6-bisphosphate</name>
        <dbReference type="ChEBI" id="CHEBI:32966"/>
        <note>allosteric activator</note>
    </ligand>
</feature>
<dbReference type="UniPathway" id="UPA00554">
    <property type="reaction ID" value="UER00611"/>
</dbReference>
<evidence type="ECO:0000259" key="10">
    <source>
        <dbReference type="Pfam" id="PF00056"/>
    </source>
</evidence>
<feature type="binding site" evidence="7">
    <location>
        <position position="85"/>
    </location>
    <ligand>
        <name>substrate</name>
    </ligand>
</feature>
<dbReference type="PIRSF" id="PIRSF000102">
    <property type="entry name" value="Lac_mal_DH"/>
    <property type="match status" value="1"/>
</dbReference>
<feature type="binding site" evidence="7">
    <location>
        <position position="146"/>
    </location>
    <ligand>
        <name>NAD(+)</name>
        <dbReference type="ChEBI" id="CHEBI:57540"/>
    </ligand>
</feature>
<keyword evidence="5 7" id="KW-0520">NAD</keyword>
<reference evidence="13" key="3">
    <citation type="submission" date="2020-11" db="EMBL/GenBank/DDBJ databases">
        <title>Molecular epidemiology and genomic profiles of multidrug-resistant bacteria collected from clinical sources in South Africa.</title>
        <authorList>
            <person name="Asante J."/>
            <person name="Amoako D.G."/>
        </authorList>
    </citation>
    <scope>NUCLEOTIDE SEQUENCE</scope>
    <source>
        <strain evidence="13">C68</strain>
    </source>
</reference>
<dbReference type="InterPro" id="IPR036291">
    <property type="entry name" value="NAD(P)-bd_dom_sf"/>
</dbReference>
<evidence type="ECO:0000256" key="6">
    <source>
        <dbReference type="ARBA" id="ARBA00049258"/>
    </source>
</evidence>
<feature type="binding site" evidence="7">
    <location>
        <position position="16"/>
    </location>
    <ligand>
        <name>NAD(+)</name>
        <dbReference type="ChEBI" id="CHEBI:57540"/>
    </ligand>
</feature>
<dbReference type="Gene3D" id="3.40.50.720">
    <property type="entry name" value="NAD(P)-binding Rossmann-like Domain"/>
    <property type="match status" value="1"/>
</dbReference>
<evidence type="ECO:0000256" key="4">
    <source>
        <dbReference type="ARBA" id="ARBA00023002"/>
    </source>
</evidence>
<evidence type="ECO:0000313" key="12">
    <source>
        <dbReference type="EMBL" id="MBF2229173.1"/>
    </source>
</evidence>
<comment type="pathway">
    <text evidence="1 7">Fermentation; pyruvate fermentation to lactate; (S)-lactate from pyruvate: step 1/1.</text>
</comment>
<feature type="binding site" evidence="7">
    <location>
        <begin position="151"/>
        <end position="154"/>
    </location>
    <ligand>
        <name>substrate</name>
    </ligand>
</feature>
<dbReference type="InterPro" id="IPR018177">
    <property type="entry name" value="L-lactate_DH_AS"/>
</dbReference>
<evidence type="ECO:0000256" key="1">
    <source>
        <dbReference type="ARBA" id="ARBA00004843"/>
    </source>
</evidence>
<feature type="binding site" evidence="7">
    <location>
        <position position="68"/>
    </location>
    <ligand>
        <name>NAD(+)</name>
        <dbReference type="ChEBI" id="CHEBI:57540"/>
    </ligand>
</feature>
<dbReference type="Pfam" id="PF00056">
    <property type="entry name" value="Ldh_1_N"/>
    <property type="match status" value="1"/>
</dbReference>
<proteinExistence type="inferred from homology"/>
<feature type="binding site" evidence="7">
    <location>
        <begin position="123"/>
        <end position="126"/>
    </location>
    <ligand>
        <name>substrate</name>
    </ligand>
</feature>
<dbReference type="AlphaFoldDB" id="A0A0N1EQY2"/>
<dbReference type="HAMAP" id="MF_00488">
    <property type="entry name" value="Lactate_dehydrog"/>
    <property type="match status" value="1"/>
</dbReference>
<feature type="binding site" evidence="7">
    <location>
        <position position="231"/>
    </location>
    <ligand>
        <name>substrate</name>
    </ligand>
</feature>
<dbReference type="CDD" id="cd05291">
    <property type="entry name" value="HicDH_like"/>
    <property type="match status" value="1"/>
</dbReference>
<feature type="binding site" evidence="7">
    <location>
        <position position="91"/>
    </location>
    <ligand>
        <name>substrate</name>
    </ligand>
</feature>
<reference evidence="12" key="2">
    <citation type="submission" date="2020-08" db="EMBL/GenBank/DDBJ databases">
        <title>Changes in the skin microbiome associated with squamous cell carcinoma in transplant recipients.</title>
        <authorList>
            <person name="Zaugg J."/>
            <person name="Krueger A."/>
            <person name="Lachner N."/>
        </authorList>
    </citation>
    <scope>NUCLEOTIDE SEQUENCE</scope>
    <source>
        <strain evidence="12">R5988</strain>
    </source>
</reference>
<dbReference type="GO" id="GO:0004459">
    <property type="term" value="F:L-lactate dehydrogenase (NAD+) activity"/>
    <property type="evidence" value="ECO:0007669"/>
    <property type="project" value="UniProtKB-UniRule"/>
</dbReference>
<dbReference type="InterPro" id="IPR001557">
    <property type="entry name" value="L-lactate/malate_DH"/>
</dbReference>
<evidence type="ECO:0000256" key="3">
    <source>
        <dbReference type="ARBA" id="ARBA00012967"/>
    </source>
</evidence>
<name>A0A0N1EQY2_STAEP</name>
<dbReference type="EMBL" id="JADPYN010000018">
    <property type="protein sequence ID" value="MBF9304217.1"/>
    <property type="molecule type" value="Genomic_DNA"/>
</dbReference>
<comment type="function">
    <text evidence="7">Catalyzes the conversion of lactate to pyruvate.</text>
</comment>
<dbReference type="InterPro" id="IPR011304">
    <property type="entry name" value="L-lactate_DH"/>
</dbReference>
<dbReference type="Proteomes" id="UP000228502">
    <property type="component" value="Unassembled WGS sequence"/>
</dbReference>
<feature type="binding site" evidence="7">
    <location>
        <begin position="121"/>
        <end position="123"/>
    </location>
    <ligand>
        <name>NAD(+)</name>
        <dbReference type="ChEBI" id="CHEBI:57540"/>
    </ligand>
</feature>
<protein>
    <recommendedName>
        <fullName evidence="3 7">L-lactate dehydrogenase</fullName>
        <shortName evidence="7">L-LDH</shortName>
        <ecNumber evidence="3 7">1.1.1.27</ecNumber>
    </recommendedName>
</protein>
<dbReference type="InterPro" id="IPR015955">
    <property type="entry name" value="Lactate_DH/Glyco_Ohase_4_C"/>
</dbReference>
<dbReference type="GO" id="GO:0006096">
    <property type="term" value="P:glycolytic process"/>
    <property type="evidence" value="ECO:0007669"/>
    <property type="project" value="UniProtKB-UniRule"/>
</dbReference>
<evidence type="ECO:0000259" key="11">
    <source>
        <dbReference type="Pfam" id="PF02866"/>
    </source>
</evidence>
<dbReference type="EC" id="1.1.1.27" evidence="3 7"/>
<dbReference type="InterPro" id="IPR022383">
    <property type="entry name" value="Lactate/malate_DH_C"/>
</dbReference>
<comment type="subunit">
    <text evidence="7">Homotetramer.</text>
</comment>
<dbReference type="Proteomes" id="UP000648077">
    <property type="component" value="Unassembled WGS sequence"/>
</dbReference>
<dbReference type="RefSeq" id="WP_001830650.1">
    <property type="nucleotide sequence ID" value="NZ_AP019721.1"/>
</dbReference>
<feature type="domain" description="Lactate/malate dehydrogenase N-terminal" evidence="10">
    <location>
        <begin position="7"/>
        <end position="145"/>
    </location>
</feature>
<dbReference type="EMBL" id="PEJG01000010">
    <property type="protein sequence ID" value="PIH09740.1"/>
    <property type="molecule type" value="Genomic_DNA"/>
</dbReference>
<gene>
    <name evidence="7" type="primary">ldh</name>
    <name evidence="14" type="ORF">CTJ08_09000</name>
    <name evidence="12" type="ORF">H3963_01680</name>
    <name evidence="13" type="ORF">I3V53_09040</name>
</gene>
<dbReference type="OrthoDB" id="9802969at2"/>
<evidence type="ECO:0000313" key="15">
    <source>
        <dbReference type="Proteomes" id="UP000228502"/>
    </source>
</evidence>
<dbReference type="GO" id="GO:0005737">
    <property type="term" value="C:cytoplasm"/>
    <property type="evidence" value="ECO:0007669"/>
    <property type="project" value="UniProtKB-SubCell"/>
</dbReference>
<evidence type="ECO:0000313" key="16">
    <source>
        <dbReference type="Proteomes" id="UP000648077"/>
    </source>
</evidence>
<dbReference type="Pfam" id="PF02866">
    <property type="entry name" value="Ldh_1_C"/>
    <property type="match status" value="1"/>
</dbReference>
<comment type="similarity">
    <text evidence="2 7">Belongs to the LDH/MDH superfamily. LDH family.</text>
</comment>
<evidence type="ECO:0000256" key="9">
    <source>
        <dbReference type="PIRSR" id="PIRSR000102-3"/>
    </source>
</evidence>
<evidence type="ECO:0000256" key="8">
    <source>
        <dbReference type="PIRSR" id="PIRSR000102-1"/>
    </source>
</evidence>
<feature type="binding site" evidence="7">
    <location>
        <position position="42"/>
    </location>
    <ligand>
        <name>NAD(+)</name>
        <dbReference type="ChEBI" id="CHEBI:57540"/>
    </ligand>
</feature>
<dbReference type="SUPFAM" id="SSF51735">
    <property type="entry name" value="NAD(P)-binding Rossmann-fold domains"/>
    <property type="match status" value="1"/>
</dbReference>
<dbReference type="GO" id="GO:0006089">
    <property type="term" value="P:lactate metabolic process"/>
    <property type="evidence" value="ECO:0007669"/>
    <property type="project" value="TreeGrafter"/>
</dbReference>
<feature type="binding site" evidence="7 9">
    <location>
        <position position="37"/>
    </location>
    <ligand>
        <name>NAD(+)</name>
        <dbReference type="ChEBI" id="CHEBI:57540"/>
    </ligand>
</feature>